<evidence type="ECO:0000256" key="6">
    <source>
        <dbReference type="RuleBase" id="RU003983"/>
    </source>
</evidence>
<dbReference type="GO" id="GO:0004222">
    <property type="term" value="F:metalloendopeptidase activity"/>
    <property type="evidence" value="ECO:0007669"/>
    <property type="project" value="InterPro"/>
</dbReference>
<comment type="cofactor">
    <cofactor evidence="6">
        <name>Zn(2+)</name>
        <dbReference type="ChEBI" id="CHEBI:29105"/>
    </cofactor>
    <text evidence="6">Binds 1 zinc ion per subunit.</text>
</comment>
<dbReference type="AlphaFoldDB" id="A0A7W8E477"/>
<evidence type="ECO:0000313" key="9">
    <source>
        <dbReference type="Proteomes" id="UP000540989"/>
    </source>
</evidence>
<comment type="similarity">
    <text evidence="6">Belongs to the peptidase M48 family.</text>
</comment>
<keyword evidence="5 6" id="KW-0482">Metalloprotease</keyword>
<dbReference type="GO" id="GO:0046872">
    <property type="term" value="F:metal ion binding"/>
    <property type="evidence" value="ECO:0007669"/>
    <property type="project" value="UniProtKB-KW"/>
</dbReference>
<dbReference type="PANTHER" id="PTHR22726:SF1">
    <property type="entry name" value="METALLOENDOPEPTIDASE OMA1, MITOCHONDRIAL"/>
    <property type="match status" value="1"/>
</dbReference>
<organism evidence="8 9">
    <name type="scientific">Granulicella aggregans</name>
    <dbReference type="NCBI Taxonomy" id="474949"/>
    <lineage>
        <taxon>Bacteria</taxon>
        <taxon>Pseudomonadati</taxon>
        <taxon>Acidobacteriota</taxon>
        <taxon>Terriglobia</taxon>
        <taxon>Terriglobales</taxon>
        <taxon>Acidobacteriaceae</taxon>
        <taxon>Granulicella</taxon>
    </lineage>
</organism>
<evidence type="ECO:0000313" key="8">
    <source>
        <dbReference type="EMBL" id="MBB5058758.1"/>
    </source>
</evidence>
<keyword evidence="4 6" id="KW-0862">Zinc</keyword>
<dbReference type="GO" id="GO:0016020">
    <property type="term" value="C:membrane"/>
    <property type="evidence" value="ECO:0007669"/>
    <property type="project" value="TreeGrafter"/>
</dbReference>
<comment type="caution">
    <text evidence="8">The sequence shown here is derived from an EMBL/GenBank/DDBJ whole genome shotgun (WGS) entry which is preliminary data.</text>
</comment>
<dbReference type="InterPro" id="IPR001915">
    <property type="entry name" value="Peptidase_M48"/>
</dbReference>
<dbReference type="RefSeq" id="WP_184218928.1">
    <property type="nucleotide sequence ID" value="NZ_JACHIP010000004.1"/>
</dbReference>
<evidence type="ECO:0000256" key="2">
    <source>
        <dbReference type="ARBA" id="ARBA00022723"/>
    </source>
</evidence>
<feature type="domain" description="Peptidase M48" evidence="7">
    <location>
        <begin position="80"/>
        <end position="270"/>
    </location>
</feature>
<name>A0A7W8E477_9BACT</name>
<gene>
    <name evidence="8" type="ORF">HDF16_003472</name>
</gene>
<keyword evidence="3 6" id="KW-0378">Hydrolase</keyword>
<keyword evidence="1 6" id="KW-0645">Protease</keyword>
<keyword evidence="2" id="KW-0479">Metal-binding</keyword>
<dbReference type="Pfam" id="PF01435">
    <property type="entry name" value="Peptidase_M48"/>
    <property type="match status" value="1"/>
</dbReference>
<dbReference type="EMBL" id="JACHIP010000004">
    <property type="protein sequence ID" value="MBB5058758.1"/>
    <property type="molecule type" value="Genomic_DNA"/>
</dbReference>
<keyword evidence="9" id="KW-1185">Reference proteome</keyword>
<dbReference type="GO" id="GO:0051603">
    <property type="term" value="P:proteolysis involved in protein catabolic process"/>
    <property type="evidence" value="ECO:0007669"/>
    <property type="project" value="TreeGrafter"/>
</dbReference>
<evidence type="ECO:0000256" key="5">
    <source>
        <dbReference type="ARBA" id="ARBA00023049"/>
    </source>
</evidence>
<evidence type="ECO:0000256" key="1">
    <source>
        <dbReference type="ARBA" id="ARBA00022670"/>
    </source>
</evidence>
<dbReference type="Proteomes" id="UP000540989">
    <property type="component" value="Unassembled WGS sequence"/>
</dbReference>
<dbReference type="InterPro" id="IPR051156">
    <property type="entry name" value="Mito/Outer_Membr_Metalloprot"/>
</dbReference>
<sequence>MKRAFGLAAVLALTIGAMYLAQRRNRHDAVSASALVNLAADWQRDLTRVPMHLTRISDSEEMRIGDQLAQRYATPIRTAEDRALERYISEVGQQVTLHARRKLIWHFHLLADPSLINAFALPGGHIFVGSGLLDQLKSEDELAFVLGHEIEHVDHYHAAERVQIEAKLRHVDLDLAGQLLSIPMSLWQAGYSKDEESEADREGLRIAVASDYSSQGAVNLLERWVQLHREYVIHAETPTDELGQVAIEGLTGYFRSHPLPSERLAQAKEIIEQEHLATGKPLKPFHLAYEITIEAK</sequence>
<evidence type="ECO:0000259" key="7">
    <source>
        <dbReference type="Pfam" id="PF01435"/>
    </source>
</evidence>
<reference evidence="8 9" key="1">
    <citation type="submission" date="2020-08" db="EMBL/GenBank/DDBJ databases">
        <title>Genomic Encyclopedia of Type Strains, Phase IV (KMG-V): Genome sequencing to study the core and pangenomes of soil and plant-associated prokaryotes.</title>
        <authorList>
            <person name="Whitman W."/>
        </authorList>
    </citation>
    <scope>NUCLEOTIDE SEQUENCE [LARGE SCALE GENOMIC DNA]</scope>
    <source>
        <strain evidence="8 9">M8UP14</strain>
    </source>
</reference>
<accession>A0A7W8E477</accession>
<dbReference type="PANTHER" id="PTHR22726">
    <property type="entry name" value="METALLOENDOPEPTIDASE OMA1"/>
    <property type="match status" value="1"/>
</dbReference>
<protein>
    <submittedName>
        <fullName evidence="8">Putative Zn-dependent protease</fullName>
    </submittedName>
</protein>
<proteinExistence type="inferred from homology"/>
<evidence type="ECO:0000256" key="4">
    <source>
        <dbReference type="ARBA" id="ARBA00022833"/>
    </source>
</evidence>
<dbReference type="Gene3D" id="3.30.2010.10">
    <property type="entry name" value="Metalloproteases ('zincins'), catalytic domain"/>
    <property type="match status" value="1"/>
</dbReference>
<evidence type="ECO:0000256" key="3">
    <source>
        <dbReference type="ARBA" id="ARBA00022801"/>
    </source>
</evidence>